<dbReference type="Gene3D" id="1.25.40.120">
    <property type="entry name" value="Protein prenylyltransferase"/>
    <property type="match status" value="1"/>
</dbReference>
<evidence type="ECO:0000313" key="6">
    <source>
        <dbReference type="Proteomes" id="UP000054485"/>
    </source>
</evidence>
<dbReference type="EMBL" id="KN835247">
    <property type="protein sequence ID" value="KIK42133.1"/>
    <property type="molecule type" value="Genomic_DNA"/>
</dbReference>
<keyword evidence="3" id="KW-0808">Transferase</keyword>
<evidence type="ECO:0000256" key="3">
    <source>
        <dbReference type="ARBA" id="ARBA00022679"/>
    </source>
</evidence>
<evidence type="ECO:0008006" key="7">
    <source>
        <dbReference type="Google" id="ProtNLM"/>
    </source>
</evidence>
<proteinExistence type="inferred from homology"/>
<evidence type="ECO:0000313" key="5">
    <source>
        <dbReference type="EMBL" id="KIK42133.1"/>
    </source>
</evidence>
<dbReference type="AlphaFoldDB" id="A0A0D0BFS0"/>
<dbReference type="GO" id="GO:0008318">
    <property type="term" value="F:protein prenyltransferase activity"/>
    <property type="evidence" value="ECO:0007669"/>
    <property type="project" value="InterPro"/>
</dbReference>
<dbReference type="GO" id="GO:0005737">
    <property type="term" value="C:cytoplasm"/>
    <property type="evidence" value="ECO:0007669"/>
    <property type="project" value="TreeGrafter"/>
</dbReference>
<dbReference type="PANTHER" id="PTHR11129:SF3">
    <property type="entry name" value="PROTEIN PRENYLTRANSFERASE ALPHA SUBUNIT REPEAT-CONTAINING PROTEIN 1"/>
    <property type="match status" value="1"/>
</dbReference>
<dbReference type="Proteomes" id="UP000054485">
    <property type="component" value="Unassembled WGS sequence"/>
</dbReference>
<dbReference type="SUPFAM" id="SSF48439">
    <property type="entry name" value="Protein prenylyltransferase"/>
    <property type="match status" value="1"/>
</dbReference>
<dbReference type="HOGENOM" id="CLU_066043_0_0_1"/>
<dbReference type="OrthoDB" id="1924260at2759"/>
<reference evidence="6" key="2">
    <citation type="submission" date="2015-01" db="EMBL/GenBank/DDBJ databases">
        <title>Evolutionary Origins and Diversification of the Mycorrhizal Mutualists.</title>
        <authorList>
            <consortium name="DOE Joint Genome Institute"/>
            <consortium name="Mycorrhizal Genomics Consortium"/>
            <person name="Kohler A."/>
            <person name="Kuo A."/>
            <person name="Nagy L.G."/>
            <person name="Floudas D."/>
            <person name="Copeland A."/>
            <person name="Barry K.W."/>
            <person name="Cichocki N."/>
            <person name="Veneault-Fourrey C."/>
            <person name="LaButti K."/>
            <person name="Lindquist E.A."/>
            <person name="Lipzen A."/>
            <person name="Lundell T."/>
            <person name="Morin E."/>
            <person name="Murat C."/>
            <person name="Riley R."/>
            <person name="Ohm R."/>
            <person name="Sun H."/>
            <person name="Tunlid A."/>
            <person name="Henrissat B."/>
            <person name="Grigoriev I.V."/>
            <person name="Hibbett D.S."/>
            <person name="Martin F."/>
        </authorList>
    </citation>
    <scope>NUCLEOTIDE SEQUENCE [LARGE SCALE GENOMIC DNA]</scope>
    <source>
        <strain evidence="6">UH-Slu-Lm8-n1</strain>
    </source>
</reference>
<dbReference type="InterPro" id="IPR002088">
    <property type="entry name" value="Prenyl_trans_a"/>
</dbReference>
<reference evidence="5 6" key="1">
    <citation type="submission" date="2014-04" db="EMBL/GenBank/DDBJ databases">
        <authorList>
            <consortium name="DOE Joint Genome Institute"/>
            <person name="Kuo A."/>
            <person name="Ruytinx J."/>
            <person name="Rineau F."/>
            <person name="Colpaert J."/>
            <person name="Kohler A."/>
            <person name="Nagy L.G."/>
            <person name="Floudas D."/>
            <person name="Copeland A."/>
            <person name="Barry K.W."/>
            <person name="Cichocki N."/>
            <person name="Veneault-Fourrey C."/>
            <person name="LaButti K."/>
            <person name="Lindquist E.A."/>
            <person name="Lipzen A."/>
            <person name="Lundell T."/>
            <person name="Morin E."/>
            <person name="Murat C."/>
            <person name="Sun H."/>
            <person name="Tunlid A."/>
            <person name="Henrissat B."/>
            <person name="Grigoriev I.V."/>
            <person name="Hibbett D.S."/>
            <person name="Martin F."/>
            <person name="Nordberg H.P."/>
            <person name="Cantor M.N."/>
            <person name="Hua S.X."/>
        </authorList>
    </citation>
    <scope>NUCLEOTIDE SEQUENCE [LARGE SCALE GENOMIC DNA]</scope>
    <source>
        <strain evidence="5 6">UH-Slu-Lm8-n1</strain>
    </source>
</reference>
<keyword evidence="2" id="KW-0637">Prenyltransferase</keyword>
<accession>A0A0D0BFS0</accession>
<dbReference type="InParanoid" id="A0A0D0BFS0"/>
<keyword evidence="6" id="KW-1185">Reference proteome</keyword>
<evidence type="ECO:0000256" key="2">
    <source>
        <dbReference type="ARBA" id="ARBA00022602"/>
    </source>
</evidence>
<evidence type="ECO:0000256" key="1">
    <source>
        <dbReference type="ARBA" id="ARBA00006734"/>
    </source>
</evidence>
<gene>
    <name evidence="5" type="ORF">CY34DRAFT_12570</name>
</gene>
<comment type="similarity">
    <text evidence="1">Belongs to the protein prenyltransferase subunit alpha family.</text>
</comment>
<sequence length="360" mass="41029">MTDTSVSTQTCFRSLASLLLKSPSTIEVLPGDASIWIPDVAERSCSPFLFIENNLGVPEKELRRSYLYAVPIFSAARKASGLHTLENSSNHTLSSAIQDLIDSSAVLILMNPAYQTALNARKQLIARNLITVEQELKFTAALLSSRHCCKQSELWYHRRWLLRRIYPTPSFPQWLAEDVIPDSPNFYLPPNDLTVEIHLVTRACELYPRNYFGWNHRTICIQSALVPGVHFNTSDVFTEIFAKEIASVMQWIESHVSDYSAVHHLKTLARLIEDTESAFLPDNLLPVFGHALTLVRAFPEHETLWQYLRVFWDEGDVATAFVASFVLPLQSTRMTEQENDSPSGVQHACHFLEWRNQRLK</sequence>
<organism evidence="5 6">
    <name type="scientific">Suillus luteus UH-Slu-Lm8-n1</name>
    <dbReference type="NCBI Taxonomy" id="930992"/>
    <lineage>
        <taxon>Eukaryota</taxon>
        <taxon>Fungi</taxon>
        <taxon>Dikarya</taxon>
        <taxon>Basidiomycota</taxon>
        <taxon>Agaricomycotina</taxon>
        <taxon>Agaricomycetes</taxon>
        <taxon>Agaricomycetidae</taxon>
        <taxon>Boletales</taxon>
        <taxon>Suillineae</taxon>
        <taxon>Suillaceae</taxon>
        <taxon>Suillus</taxon>
    </lineage>
</organism>
<dbReference type="PANTHER" id="PTHR11129">
    <property type="entry name" value="PROTEIN FARNESYLTRANSFERASE ALPHA SUBUNIT/RAB GERANYLGERANYL TRANSFERASE ALPHA SUBUNIT"/>
    <property type="match status" value="1"/>
</dbReference>
<dbReference type="Pfam" id="PF01239">
    <property type="entry name" value="PPTA"/>
    <property type="match status" value="2"/>
</dbReference>
<name>A0A0D0BFS0_9AGAM</name>
<protein>
    <recommendedName>
        <fullName evidence="7">Geranylgeranyl transferase type II subunit alpha</fullName>
    </recommendedName>
</protein>
<evidence type="ECO:0000256" key="4">
    <source>
        <dbReference type="ARBA" id="ARBA00022737"/>
    </source>
</evidence>
<keyword evidence="4" id="KW-0677">Repeat</keyword>